<dbReference type="Proteomes" id="UP000095286">
    <property type="component" value="Unplaced"/>
</dbReference>
<accession>A0AC35TW09</accession>
<sequence length="138" mass="15815">MIGGDSSGGGLTANMTQRAALNNKDWFRYQIFLYPALGSFNFQSQSYKDYHKTQLKSVLSPEGFAPMVLTYLGIKPTKESIKELMNMKKASKHNKTILHDFQWIKRSTHGEFTLNGTANYEMVKEVKYFLHRVNALNN</sequence>
<name>A0AC35TW09_9BILA</name>
<organism evidence="1 2">
    <name type="scientific">Rhabditophanes sp. KR3021</name>
    <dbReference type="NCBI Taxonomy" id="114890"/>
    <lineage>
        <taxon>Eukaryota</taxon>
        <taxon>Metazoa</taxon>
        <taxon>Ecdysozoa</taxon>
        <taxon>Nematoda</taxon>
        <taxon>Chromadorea</taxon>
        <taxon>Rhabditida</taxon>
        <taxon>Tylenchina</taxon>
        <taxon>Panagrolaimomorpha</taxon>
        <taxon>Strongyloidoidea</taxon>
        <taxon>Alloionematidae</taxon>
        <taxon>Rhabditophanes</taxon>
    </lineage>
</organism>
<dbReference type="WBParaSite" id="RSKR_0000490200.1">
    <property type="protein sequence ID" value="RSKR_0000490200.1"/>
    <property type="gene ID" value="RSKR_0000490200"/>
</dbReference>
<evidence type="ECO:0000313" key="2">
    <source>
        <dbReference type="WBParaSite" id="RSKR_0000490200.1"/>
    </source>
</evidence>
<protein>
    <submittedName>
        <fullName evidence="2">Abhydrolase_3 domain-containing protein</fullName>
    </submittedName>
</protein>
<proteinExistence type="predicted"/>
<reference evidence="2" key="1">
    <citation type="submission" date="2016-11" db="UniProtKB">
        <authorList>
            <consortium name="WormBaseParasite"/>
        </authorList>
    </citation>
    <scope>IDENTIFICATION</scope>
    <source>
        <strain evidence="2">KR3021</strain>
    </source>
</reference>
<evidence type="ECO:0000313" key="1">
    <source>
        <dbReference type="Proteomes" id="UP000095286"/>
    </source>
</evidence>